<comment type="caution">
    <text evidence="2">The sequence shown here is derived from an EMBL/GenBank/DDBJ whole genome shotgun (WGS) entry which is preliminary data.</text>
</comment>
<feature type="region of interest" description="Disordered" evidence="1">
    <location>
        <begin position="142"/>
        <end position="166"/>
    </location>
</feature>
<dbReference type="GO" id="GO:0004766">
    <property type="term" value="F:spermidine synthase activity"/>
    <property type="evidence" value="ECO:0007669"/>
    <property type="project" value="TreeGrafter"/>
</dbReference>
<dbReference type="VEuPathDB" id="TriTrypDB:TCDM_08068"/>
<dbReference type="AlphaFoldDB" id="V5D930"/>
<dbReference type="Gene3D" id="3.40.50.150">
    <property type="entry name" value="Vaccinia Virus protein VP39"/>
    <property type="match status" value="1"/>
</dbReference>
<protein>
    <recommendedName>
        <fullName evidence="4">Spermidine synthase</fullName>
    </recommendedName>
</protein>
<dbReference type="InterPro" id="IPR001045">
    <property type="entry name" value="Spermi_synthase"/>
</dbReference>
<organism evidence="2 3">
    <name type="scientific">Trypanosoma cruzi Dm28c</name>
    <dbReference type="NCBI Taxonomy" id="1416333"/>
    <lineage>
        <taxon>Eukaryota</taxon>
        <taxon>Discoba</taxon>
        <taxon>Euglenozoa</taxon>
        <taxon>Kinetoplastea</taxon>
        <taxon>Metakinetoplastina</taxon>
        <taxon>Trypanosomatida</taxon>
        <taxon>Trypanosomatidae</taxon>
        <taxon>Trypanosoma</taxon>
        <taxon>Schizotrypanum</taxon>
    </lineage>
</organism>
<gene>
    <name evidence="2" type="ORF">TCDM_08068</name>
</gene>
<dbReference type="OrthoDB" id="2016285at2759"/>
<sequence>MVYYVEPNRKIDAVWRRPQSRVPMSDSHNVFWGFNIGSDGWRGLPTGRHLAETMTESAEGALRRPRLVYSEDSEVLGPRGESLSVACMELPEYDTRIGNDVVYRSVHYVHGATREKGITPTNVETGEVAAADLSAQAKNGEVGAAGVQPVPAPAKTPLEEKATEEDNSLYFSRMPTRGLSTIHGMTKCRAVTSLNNCVPYAGHIESEYARKMMLTLGPVHILRDIAKTTFPLRFTTAKEAPVSALVCGLHSGEIPRWLSTAFPNFQVDVVERDGTLARICRRFLGFQESNNLHLYLAEPVEFLRRTAVPKIGRRYDLIMLDLMDGAGRLSTQYGRLEFINSVRNSLSGSGCVVVSLPNRDGAFLYNVVQNWRLAFAGRTVILVHCVTSPQTLLMTFQDDATRGKAKLWDGCKCRRVQGPAAHLPCTLRLVARAVRSHRRGVGRDISRAAPRHGVLRRGVSASRSPAAKRHGGCGNCCGAWRLGGVAAAVDGHVAHALTTCGSSGHEQIMGGGGDGK</sequence>
<evidence type="ECO:0000313" key="3">
    <source>
        <dbReference type="Proteomes" id="UP000017861"/>
    </source>
</evidence>
<dbReference type="SUPFAM" id="SSF53335">
    <property type="entry name" value="S-adenosyl-L-methionine-dependent methyltransferases"/>
    <property type="match status" value="1"/>
</dbReference>
<dbReference type="GO" id="GO:0008295">
    <property type="term" value="P:spermidine biosynthetic process"/>
    <property type="evidence" value="ECO:0007669"/>
    <property type="project" value="TreeGrafter"/>
</dbReference>
<dbReference type="InterPro" id="IPR029063">
    <property type="entry name" value="SAM-dependent_MTases_sf"/>
</dbReference>
<dbReference type="PANTHER" id="PTHR11558:SF11">
    <property type="entry name" value="SPERMIDINE SYNTHASE"/>
    <property type="match status" value="1"/>
</dbReference>
<dbReference type="EMBL" id="AYLP01000105">
    <property type="protein sequence ID" value="ESS63971.1"/>
    <property type="molecule type" value="Genomic_DNA"/>
</dbReference>
<accession>V5D930</accession>
<name>V5D930_TRYCR</name>
<dbReference type="Proteomes" id="UP000017861">
    <property type="component" value="Unassembled WGS sequence"/>
</dbReference>
<proteinExistence type="predicted"/>
<evidence type="ECO:0000313" key="2">
    <source>
        <dbReference type="EMBL" id="ESS63971.1"/>
    </source>
</evidence>
<dbReference type="GO" id="GO:0005829">
    <property type="term" value="C:cytosol"/>
    <property type="evidence" value="ECO:0007669"/>
    <property type="project" value="TreeGrafter"/>
</dbReference>
<evidence type="ECO:0008006" key="4">
    <source>
        <dbReference type="Google" id="ProtNLM"/>
    </source>
</evidence>
<reference evidence="2 3" key="1">
    <citation type="journal article" date="2014" name="Genome Announc.">
        <title>Trypanosoma cruzi Clone Dm28c Draft Genome Sequence.</title>
        <authorList>
            <person name="Grisard E.C."/>
            <person name="Teixeira S.M."/>
            <person name="de Almeida L.G."/>
            <person name="Stoco P.H."/>
            <person name="Gerber A.L."/>
            <person name="Talavera-Lopez C."/>
            <person name="Lima O.C."/>
            <person name="Andersson B."/>
            <person name="de Vasconcelos A.T."/>
        </authorList>
    </citation>
    <scope>NUCLEOTIDE SEQUENCE [LARGE SCALE GENOMIC DNA]</scope>
    <source>
        <strain evidence="2 3">Dm28c</strain>
    </source>
</reference>
<evidence type="ECO:0000256" key="1">
    <source>
        <dbReference type="SAM" id="MobiDB-lite"/>
    </source>
</evidence>
<dbReference type="PANTHER" id="PTHR11558">
    <property type="entry name" value="SPERMIDINE/SPERMINE SYNTHASE"/>
    <property type="match status" value="1"/>
</dbReference>